<sequence length="289" mass="34112">MNNLYQNKKIDIISYSLIPISQLSLKKLLLIDELESFNEKQPGVVNFEEKLSLKKWIGNTMYDNLVNWADNLHLFKGLIINEDYKIRISKKIAVNLNKFPEVNLISDRTYPKMIMPSTNLEVILISNNIFSIKDLSTFPFIKNNVKHYEDYIHILFKHERYEILFNKDHIKPTKEFEKLIESALNSLKPLKALQDIFNEYGHLFPQRIILGKSLKNISPTTTSEIELEHLTFDDLNVPYLLTREGEVVEKNDLYDWIQKINNNNLEIIEFDNIIPLYKLLEVNQQRKID</sequence>
<proteinExistence type="predicted"/>
<organism evidence="1 2">
    <name type="scientific">Rhizophagus irregularis (strain DAOM 181602 / DAOM 197198 / MUCL 43194)</name>
    <name type="common">Arbuscular mycorrhizal fungus</name>
    <name type="synonym">Glomus intraradices</name>
    <dbReference type="NCBI Taxonomy" id="747089"/>
    <lineage>
        <taxon>Eukaryota</taxon>
        <taxon>Fungi</taxon>
        <taxon>Fungi incertae sedis</taxon>
        <taxon>Mucoromycota</taxon>
        <taxon>Glomeromycotina</taxon>
        <taxon>Glomeromycetes</taxon>
        <taxon>Glomerales</taxon>
        <taxon>Glomeraceae</taxon>
        <taxon>Rhizophagus</taxon>
    </lineage>
</organism>
<evidence type="ECO:0000313" key="2">
    <source>
        <dbReference type="Proteomes" id="UP000018888"/>
    </source>
</evidence>
<feature type="non-terminal residue" evidence="1">
    <location>
        <position position="289"/>
    </location>
</feature>
<name>A0A2P4Q8G0_RHIID</name>
<evidence type="ECO:0000313" key="1">
    <source>
        <dbReference type="EMBL" id="POG73919.1"/>
    </source>
</evidence>
<comment type="caution">
    <text evidence="1">The sequence shown here is derived from an EMBL/GenBank/DDBJ whole genome shotgun (WGS) entry which is preliminary data.</text>
</comment>
<keyword evidence="2" id="KW-1185">Reference proteome</keyword>
<dbReference type="AlphaFoldDB" id="A0A2P4Q8G0"/>
<gene>
    <name evidence="1" type="ORF">GLOIN_2v1580744</name>
</gene>
<dbReference type="EMBL" id="AUPC02000077">
    <property type="protein sequence ID" value="POG73919.1"/>
    <property type="molecule type" value="Genomic_DNA"/>
</dbReference>
<dbReference type="Proteomes" id="UP000018888">
    <property type="component" value="Unassembled WGS sequence"/>
</dbReference>
<protein>
    <submittedName>
        <fullName evidence="1">Uncharacterized protein</fullName>
    </submittedName>
</protein>
<reference evidence="1 2" key="1">
    <citation type="journal article" date="2013" name="Proc. Natl. Acad. Sci. U.S.A.">
        <title>Genome of an arbuscular mycorrhizal fungus provides insight into the oldest plant symbiosis.</title>
        <authorList>
            <person name="Tisserant E."/>
            <person name="Malbreil M."/>
            <person name="Kuo A."/>
            <person name="Kohler A."/>
            <person name="Symeonidi A."/>
            <person name="Balestrini R."/>
            <person name="Charron P."/>
            <person name="Duensing N."/>
            <person name="Frei Dit Frey N."/>
            <person name="Gianinazzi-Pearson V."/>
            <person name="Gilbert L.B."/>
            <person name="Handa Y."/>
            <person name="Herr J.R."/>
            <person name="Hijri M."/>
            <person name="Koul R."/>
            <person name="Kawaguchi M."/>
            <person name="Krajinski F."/>
            <person name="Lammers P.J."/>
            <person name="Masclaux F.G."/>
            <person name="Murat C."/>
            <person name="Morin E."/>
            <person name="Ndikumana S."/>
            <person name="Pagni M."/>
            <person name="Petitpierre D."/>
            <person name="Requena N."/>
            <person name="Rosikiewicz P."/>
            <person name="Riley R."/>
            <person name="Saito K."/>
            <person name="San Clemente H."/>
            <person name="Shapiro H."/>
            <person name="van Tuinen D."/>
            <person name="Becard G."/>
            <person name="Bonfante P."/>
            <person name="Paszkowski U."/>
            <person name="Shachar-Hill Y.Y."/>
            <person name="Tuskan G.A."/>
            <person name="Young P.W."/>
            <person name="Sanders I.R."/>
            <person name="Henrissat B."/>
            <person name="Rensing S.A."/>
            <person name="Grigoriev I.V."/>
            <person name="Corradi N."/>
            <person name="Roux C."/>
            <person name="Martin F."/>
        </authorList>
    </citation>
    <scope>NUCLEOTIDE SEQUENCE [LARGE SCALE GENOMIC DNA]</scope>
    <source>
        <strain evidence="1 2">DAOM 197198</strain>
    </source>
</reference>
<accession>A0A2P4Q8G0</accession>
<reference evidence="1 2" key="2">
    <citation type="journal article" date="2018" name="New Phytol.">
        <title>High intraspecific genome diversity in the model arbuscular mycorrhizal symbiont Rhizophagus irregularis.</title>
        <authorList>
            <person name="Chen E.C.H."/>
            <person name="Morin E."/>
            <person name="Beaudet D."/>
            <person name="Noel J."/>
            <person name="Yildirir G."/>
            <person name="Ndikumana S."/>
            <person name="Charron P."/>
            <person name="St-Onge C."/>
            <person name="Giorgi J."/>
            <person name="Kruger M."/>
            <person name="Marton T."/>
            <person name="Ropars J."/>
            <person name="Grigoriev I.V."/>
            <person name="Hainaut M."/>
            <person name="Henrissat B."/>
            <person name="Roux C."/>
            <person name="Martin F."/>
            <person name="Corradi N."/>
        </authorList>
    </citation>
    <scope>NUCLEOTIDE SEQUENCE [LARGE SCALE GENOMIC DNA]</scope>
    <source>
        <strain evidence="1 2">DAOM 197198</strain>
    </source>
</reference>